<dbReference type="EMBL" id="JADGIZ020000038">
    <property type="protein sequence ID" value="KAL2913991.1"/>
    <property type="molecule type" value="Genomic_DNA"/>
</dbReference>
<dbReference type="Pfam" id="PF00400">
    <property type="entry name" value="WD40"/>
    <property type="match status" value="2"/>
</dbReference>
<evidence type="ECO:0000256" key="2">
    <source>
        <dbReference type="ARBA" id="ARBA00022737"/>
    </source>
</evidence>
<protein>
    <submittedName>
        <fullName evidence="7">Uncharacterized protein</fullName>
    </submittedName>
</protein>
<evidence type="ECO:0000256" key="4">
    <source>
        <dbReference type="ARBA" id="ARBA00023204"/>
    </source>
</evidence>
<gene>
    <name evidence="7" type="ORF">HK105_206429</name>
</gene>
<dbReference type="SUPFAM" id="SSF50978">
    <property type="entry name" value="WD40 repeat-like"/>
    <property type="match status" value="1"/>
</dbReference>
<feature type="compositionally biased region" description="Acidic residues" evidence="6">
    <location>
        <begin position="404"/>
        <end position="417"/>
    </location>
</feature>
<dbReference type="PANTHER" id="PTHR46202">
    <property type="entry name" value="DNA EXCISION REPAIR PROTEIN ERCC-8"/>
    <property type="match status" value="1"/>
</dbReference>
<dbReference type="SMART" id="SM00320">
    <property type="entry name" value="WD40"/>
    <property type="match status" value="5"/>
</dbReference>
<evidence type="ECO:0000256" key="5">
    <source>
        <dbReference type="PROSITE-ProRule" id="PRU00221"/>
    </source>
</evidence>
<feature type="region of interest" description="Disordered" evidence="6">
    <location>
        <begin position="374"/>
        <end position="417"/>
    </location>
</feature>
<feature type="compositionally biased region" description="Low complexity" evidence="6">
    <location>
        <begin position="383"/>
        <end position="403"/>
    </location>
</feature>
<dbReference type="Proteomes" id="UP001527925">
    <property type="component" value="Unassembled WGS sequence"/>
</dbReference>
<dbReference type="PANTHER" id="PTHR46202:SF1">
    <property type="entry name" value="DNA EXCISION REPAIR PROTEIN ERCC-8"/>
    <property type="match status" value="1"/>
</dbReference>
<dbReference type="InterPro" id="IPR042238">
    <property type="entry name" value="Rad28/ERCC8/Ckn1/ATCSA-1"/>
</dbReference>
<dbReference type="InterPro" id="IPR019775">
    <property type="entry name" value="WD40_repeat_CS"/>
</dbReference>
<dbReference type="PROSITE" id="PS50082">
    <property type="entry name" value="WD_REPEATS_2"/>
    <property type="match status" value="4"/>
</dbReference>
<dbReference type="PRINTS" id="PR00320">
    <property type="entry name" value="GPROTEINBRPT"/>
</dbReference>
<sequence length="417" mass="44500">MRLRLLRLSHTTTIGTLTARTGCGWIDLARSDPRFLLAARTDRSISVYDLDDQSELFNNMRSVRRAAVISSGLAHAARISAVQWFPGDTGLFVSASLDRTVKVWDSATLQAAFMFRLEEQVLAMHMSPAASSHALIATATESPQIRLCDMKSGALTHSLAGHAGHPAALQWSPAHDFLLASGGADGFVRFWDIRKANACIWAVQHARGSGPAPASQSRTFGKYMVNGLAFTSDGLQIASMAHDERLQLWNVQSGDNAGVSFGPHFRNRTGMTMRMDITPGETVQRPLLVCPSDARHVLVFDLWTGDLVRRLSAHLGRVACVAVRPDTQALVSAGPDDPLVLWEPGPAASAAAEAGAVAATGTTTWRADADSDFMRHQHQQRLAAPARTPAGAAAMAADTAGADADADAWSDDDGGDG</sequence>
<dbReference type="InterPro" id="IPR036322">
    <property type="entry name" value="WD40_repeat_dom_sf"/>
</dbReference>
<feature type="repeat" description="WD" evidence="5">
    <location>
        <begin position="225"/>
        <end position="259"/>
    </location>
</feature>
<dbReference type="InterPro" id="IPR015943">
    <property type="entry name" value="WD40/YVTN_repeat-like_dom_sf"/>
</dbReference>
<keyword evidence="8" id="KW-1185">Reference proteome</keyword>
<keyword evidence="1 5" id="KW-0853">WD repeat</keyword>
<organism evidence="7 8">
    <name type="scientific">Polyrhizophydium stewartii</name>
    <dbReference type="NCBI Taxonomy" id="2732419"/>
    <lineage>
        <taxon>Eukaryota</taxon>
        <taxon>Fungi</taxon>
        <taxon>Fungi incertae sedis</taxon>
        <taxon>Chytridiomycota</taxon>
        <taxon>Chytridiomycota incertae sedis</taxon>
        <taxon>Chytridiomycetes</taxon>
        <taxon>Rhizophydiales</taxon>
        <taxon>Rhizophydiales incertae sedis</taxon>
        <taxon>Polyrhizophydium</taxon>
    </lineage>
</organism>
<keyword evidence="4" id="KW-0234">DNA repair</keyword>
<feature type="repeat" description="WD" evidence="5">
    <location>
        <begin position="311"/>
        <end position="343"/>
    </location>
</feature>
<keyword evidence="2" id="KW-0677">Repeat</keyword>
<evidence type="ECO:0000256" key="6">
    <source>
        <dbReference type="SAM" id="MobiDB-lite"/>
    </source>
</evidence>
<dbReference type="PROSITE" id="PS50294">
    <property type="entry name" value="WD_REPEATS_REGION"/>
    <property type="match status" value="3"/>
</dbReference>
<name>A0ABR4N375_9FUNG</name>
<reference evidence="7 8" key="1">
    <citation type="submission" date="2023-09" db="EMBL/GenBank/DDBJ databases">
        <title>Pangenome analysis of Batrachochytrium dendrobatidis and related Chytrids.</title>
        <authorList>
            <person name="Yacoub M.N."/>
            <person name="Stajich J.E."/>
            <person name="James T.Y."/>
        </authorList>
    </citation>
    <scope>NUCLEOTIDE SEQUENCE [LARGE SCALE GENOMIC DNA]</scope>
    <source>
        <strain evidence="7 8">JEL0888</strain>
    </source>
</reference>
<evidence type="ECO:0000256" key="3">
    <source>
        <dbReference type="ARBA" id="ARBA00022763"/>
    </source>
</evidence>
<dbReference type="InterPro" id="IPR001680">
    <property type="entry name" value="WD40_rpt"/>
</dbReference>
<comment type="caution">
    <text evidence="7">The sequence shown here is derived from an EMBL/GenBank/DDBJ whole genome shotgun (WGS) entry which is preliminary data.</text>
</comment>
<keyword evidence="3" id="KW-0227">DNA damage</keyword>
<feature type="repeat" description="WD" evidence="5">
    <location>
        <begin position="72"/>
        <end position="105"/>
    </location>
</feature>
<feature type="repeat" description="WD" evidence="5">
    <location>
        <begin position="159"/>
        <end position="194"/>
    </location>
</feature>
<evidence type="ECO:0000256" key="1">
    <source>
        <dbReference type="ARBA" id="ARBA00022574"/>
    </source>
</evidence>
<evidence type="ECO:0000313" key="7">
    <source>
        <dbReference type="EMBL" id="KAL2913991.1"/>
    </source>
</evidence>
<dbReference type="PROSITE" id="PS00678">
    <property type="entry name" value="WD_REPEATS_1"/>
    <property type="match status" value="2"/>
</dbReference>
<accession>A0ABR4N375</accession>
<dbReference type="Gene3D" id="2.130.10.10">
    <property type="entry name" value="YVTN repeat-like/Quinoprotein amine dehydrogenase"/>
    <property type="match status" value="1"/>
</dbReference>
<evidence type="ECO:0000313" key="8">
    <source>
        <dbReference type="Proteomes" id="UP001527925"/>
    </source>
</evidence>
<proteinExistence type="predicted"/>
<dbReference type="InterPro" id="IPR020472">
    <property type="entry name" value="WD40_PAC1"/>
</dbReference>